<dbReference type="PANTHER" id="PTHR30405:SF25">
    <property type="entry name" value="RNA-GUIDED DNA ENDONUCLEASE INSQ-RELATED"/>
    <property type="match status" value="1"/>
</dbReference>
<dbReference type="InterPro" id="IPR053522">
    <property type="entry name" value="RNA-guided_endonuclease_TnpB"/>
</dbReference>
<dbReference type="GO" id="GO:0003677">
    <property type="term" value="F:DNA binding"/>
    <property type="evidence" value="ECO:0007669"/>
    <property type="project" value="UniProtKB-KW"/>
</dbReference>
<keyword evidence="4" id="KW-0479">Metal-binding</keyword>
<sequence>MSVGDSQNLPHYDIIRTNVPKGSEVNVIIVHKAYKFRIYPNKKQMELINKTIGCSRFVFNFFLAKQKEKDAFWYICEEMVQNGQLPINNWKGKYFNKKETKKSLPELKKQYEFLKEVDSIALQKSVENLADSYVRYYNKQNKQPRFKSKKNPVQSYTTKHVNGNITVEGNYFKLPKLGLVRFAKSREVEGRILNATIRRNPSGKYFVSLGTEAEVSEWPKTRSAIGVDVGIKDFAILSDGTTYSNPKFFRSLEEKLAKAQRIMSRRTVGGVNWHKAKKKVARIHEKIANARRDFLDKVSTDIVKNHDIIGMEDLSIANMLKNHSLAKVISEASWSQFKTMIEYKAKWYGKQVVTVAKNFPSSQLCSFCGYQNKDVKNLGLREWDCPSCGTHHNRDINASINLKNEAIRLLTAGTAGLAY</sequence>
<dbReference type="EMBL" id="AFEU01000001">
    <property type="protein sequence ID" value="EIJ82124.1"/>
    <property type="molecule type" value="Genomic_DNA"/>
</dbReference>
<dbReference type="NCBIfam" id="NF038281">
    <property type="entry name" value="IS200_TnpB"/>
    <property type="match status" value="1"/>
</dbReference>
<evidence type="ECO:0000256" key="6">
    <source>
        <dbReference type="ARBA" id="ARBA00023125"/>
    </source>
</evidence>
<organism evidence="11 12">
    <name type="scientific">Bacillus methanolicus PB1</name>
    <dbReference type="NCBI Taxonomy" id="997296"/>
    <lineage>
        <taxon>Bacteria</taxon>
        <taxon>Bacillati</taxon>
        <taxon>Bacillota</taxon>
        <taxon>Bacilli</taxon>
        <taxon>Bacillales</taxon>
        <taxon>Bacillaceae</taxon>
        <taxon>Bacillus</taxon>
    </lineage>
</organism>
<evidence type="ECO:0000256" key="5">
    <source>
        <dbReference type="ARBA" id="ARBA00022833"/>
    </source>
</evidence>
<dbReference type="Pfam" id="PF01385">
    <property type="entry name" value="OrfB_IS605"/>
    <property type="match status" value="1"/>
</dbReference>
<comment type="similarity">
    <text evidence="1">In the C-terminal section; belongs to the transposase 35 family.</text>
</comment>
<dbReference type="InterPro" id="IPR001959">
    <property type="entry name" value="Transposase"/>
</dbReference>
<dbReference type="InterPro" id="IPR010095">
    <property type="entry name" value="Cas12f1-like_TNB"/>
</dbReference>
<feature type="domain" description="Transposase putative helix-turn-helix" evidence="10">
    <location>
        <begin position="31"/>
        <end position="68"/>
    </location>
</feature>
<protein>
    <submittedName>
        <fullName evidence="11">Transposase</fullName>
    </submittedName>
</protein>
<reference evidence="11 12" key="1">
    <citation type="journal article" date="2012" name="Appl. Environ. Microbiol.">
        <title>Genome Sequence of Thermotolerant Bacillus methanolicus: Features and Regulation Related to Methylotrophy and Production of L-Lysine and L-Glutamate from Methanol.</title>
        <authorList>
            <person name="Heggeset T.M."/>
            <person name="Krog A."/>
            <person name="Balzer S."/>
            <person name="Wentzel A."/>
            <person name="Ellingsen T.E."/>
            <person name="Brautaset T."/>
        </authorList>
    </citation>
    <scope>NUCLEOTIDE SEQUENCE [LARGE SCALE GENOMIC DNA]</scope>
    <source>
        <strain evidence="11 12">PB1</strain>
    </source>
</reference>
<name>I3E6K3_BACMT</name>
<evidence type="ECO:0000313" key="12">
    <source>
        <dbReference type="Proteomes" id="UP000010523"/>
    </source>
</evidence>
<dbReference type="GO" id="GO:0046872">
    <property type="term" value="F:metal ion binding"/>
    <property type="evidence" value="ECO:0007669"/>
    <property type="project" value="UniProtKB-KW"/>
</dbReference>
<proteinExistence type="inferred from homology"/>
<keyword evidence="6" id="KW-0238">DNA-binding</keyword>
<evidence type="ECO:0000256" key="2">
    <source>
        <dbReference type="ARBA" id="ARBA00011044"/>
    </source>
</evidence>
<keyword evidence="5" id="KW-0862">Zinc</keyword>
<dbReference type="InterPro" id="IPR021027">
    <property type="entry name" value="Transposase_put_HTH"/>
</dbReference>
<dbReference type="NCBIfam" id="NF040570">
    <property type="entry name" value="guided_TnpB"/>
    <property type="match status" value="1"/>
</dbReference>
<keyword evidence="12" id="KW-1185">Reference proteome</keyword>
<dbReference type="Proteomes" id="UP000010523">
    <property type="component" value="Unassembled WGS sequence"/>
</dbReference>
<feature type="domain" description="Probable transposase IS891/IS1136/IS1341" evidence="8">
    <location>
        <begin position="214"/>
        <end position="322"/>
    </location>
</feature>
<evidence type="ECO:0000259" key="10">
    <source>
        <dbReference type="Pfam" id="PF12323"/>
    </source>
</evidence>
<evidence type="ECO:0000256" key="7">
    <source>
        <dbReference type="ARBA" id="ARBA00023172"/>
    </source>
</evidence>
<evidence type="ECO:0000259" key="9">
    <source>
        <dbReference type="Pfam" id="PF07282"/>
    </source>
</evidence>
<accession>I3E6K3</accession>
<dbReference type="Pfam" id="PF12323">
    <property type="entry name" value="HTH_OrfB_IS605"/>
    <property type="match status" value="1"/>
</dbReference>
<dbReference type="Pfam" id="PF07282">
    <property type="entry name" value="Cas12f1-like_TNB"/>
    <property type="match status" value="1"/>
</dbReference>
<comment type="similarity">
    <text evidence="2">In the N-terminal section; belongs to the transposase 2 family.</text>
</comment>
<dbReference type="GO" id="GO:0006310">
    <property type="term" value="P:DNA recombination"/>
    <property type="evidence" value="ECO:0007669"/>
    <property type="project" value="UniProtKB-KW"/>
</dbReference>
<dbReference type="GO" id="GO:0032196">
    <property type="term" value="P:transposition"/>
    <property type="evidence" value="ECO:0007669"/>
    <property type="project" value="UniProtKB-KW"/>
</dbReference>
<evidence type="ECO:0000256" key="3">
    <source>
        <dbReference type="ARBA" id="ARBA00022578"/>
    </source>
</evidence>
<dbReference type="eggNOG" id="COG0675">
    <property type="taxonomic scope" value="Bacteria"/>
</dbReference>
<evidence type="ECO:0000259" key="8">
    <source>
        <dbReference type="Pfam" id="PF01385"/>
    </source>
</evidence>
<evidence type="ECO:0000256" key="1">
    <source>
        <dbReference type="ARBA" id="ARBA00008761"/>
    </source>
</evidence>
<dbReference type="PANTHER" id="PTHR30405">
    <property type="entry name" value="TRANSPOSASE"/>
    <property type="match status" value="1"/>
</dbReference>
<feature type="domain" description="Cas12f1-like TNB" evidence="9">
    <location>
        <begin position="334"/>
        <end position="402"/>
    </location>
</feature>
<dbReference type="AlphaFoldDB" id="I3E6K3"/>
<dbReference type="NCBIfam" id="TIGR01766">
    <property type="entry name" value="IS200/IS605 family accessory protein TnpB-like domain"/>
    <property type="match status" value="1"/>
</dbReference>
<comment type="caution">
    <text evidence="11">The sequence shown here is derived from an EMBL/GenBank/DDBJ whole genome shotgun (WGS) entry which is preliminary data.</text>
</comment>
<keyword evidence="7" id="KW-0233">DNA recombination</keyword>
<gene>
    <name evidence="11" type="ORF">PB1_04280</name>
</gene>
<dbReference type="PATRIC" id="fig|997296.3.peg.933"/>
<keyword evidence="3" id="KW-0815">Transposition</keyword>
<evidence type="ECO:0000313" key="11">
    <source>
        <dbReference type="EMBL" id="EIJ82124.1"/>
    </source>
</evidence>
<dbReference type="STRING" id="997296.PB1_04280"/>
<dbReference type="InterPro" id="IPR051399">
    <property type="entry name" value="RNA-guided_DNA_endo/Transpos"/>
</dbReference>
<evidence type="ECO:0000256" key="4">
    <source>
        <dbReference type="ARBA" id="ARBA00022723"/>
    </source>
</evidence>